<dbReference type="KEGG" id="pgr:PGTG_06798"/>
<dbReference type="AlphaFoldDB" id="E3JXT7"/>
<name>E3JXT7_PUCGT</name>
<feature type="region of interest" description="Disordered" evidence="1">
    <location>
        <begin position="271"/>
        <end position="300"/>
    </location>
</feature>
<dbReference type="VEuPathDB" id="FungiDB:PGTG_20324"/>
<reference evidence="2" key="3">
    <citation type="submission" date="2012-02" db="EMBL/GenBank/DDBJ databases">
        <title>The Genome Sequence of Puccinia graminis f. sp. tritici Strain CRL 75-36-700-3.</title>
        <authorList>
            <consortium name="The Broad Institute Genome Sequencing Platform"/>
            <person name="Birren B."/>
            <person name="Lander E."/>
            <person name="Galagan J."/>
            <person name="Nusbaum C."/>
            <person name="Devon K."/>
            <person name="Cuomo C."/>
            <person name="Jaffe D."/>
            <person name="Butler J."/>
            <person name="Alvarez P."/>
            <person name="Gnerre S."/>
            <person name="Grabherr M."/>
            <person name="Mauceli E."/>
            <person name="Brockman W."/>
            <person name="Young S."/>
            <person name="LaButti K."/>
            <person name="Sykes S."/>
            <person name="DeCaprio D."/>
            <person name="Crawford M."/>
            <person name="Koehrsen M."/>
            <person name="Engels R."/>
            <person name="Montgomery P."/>
            <person name="Pearson M."/>
            <person name="Howarth C."/>
            <person name="Larson L."/>
            <person name="White J."/>
            <person name="Zeng Q."/>
            <person name="Kodira C."/>
            <person name="Yandava C."/>
            <person name="Alvarado L."/>
            <person name="O'Leary S."/>
            <person name="Szabo L."/>
            <person name="Dean R."/>
            <person name="Schein J."/>
        </authorList>
    </citation>
    <scope>NUCLEOTIDE SEQUENCE</scope>
    <source>
        <strain evidence="2">CRL 75-36-700-3</strain>
    </source>
</reference>
<dbReference type="InParanoid" id="E3JXT7"/>
<dbReference type="VEuPathDB" id="FungiDB:PGTG_02323"/>
<sequence length="318" mass="34339">MSTLKKFSHPMLTRTIADIFEHLEQLIAAGSTYGQMYYSTSVPFLDSCTKEEKNLLIKLCGYGSAATGLVDSHLYSISGKLIAPNSKSTPVLHFDTDTVIELGLTANIPTSMADRTSVVGLGIVVSKKEVTDPESSTSSKNLVVILQHTDYDPVVKAQVQFKTQYIIGGRKNLANTFGLFQLGREILISGHITGYEHHQFMWIVTAISVSVTVGHQPINSQALINTQVSDTKPRRPGLITVGEDLSQPQSECSVEAQVLASSSCTLEGADADPVQNQGAKLGTSNNYYDSVASTSGKKRTKKEILADAKRARLNISSA</sequence>
<dbReference type="OMA" id="GEANHKN"/>
<keyword evidence="5" id="KW-1185">Reference proteome</keyword>
<evidence type="ECO:0000313" key="2">
    <source>
        <dbReference type="EMBL" id="EFP76862.1"/>
    </source>
</evidence>
<dbReference type="Proteomes" id="UP000008783">
    <property type="component" value="Unassembled WGS sequence"/>
</dbReference>
<protein>
    <submittedName>
        <fullName evidence="2">Uncharacterized protein</fullName>
    </submittedName>
</protein>
<feature type="compositionally biased region" description="Polar residues" evidence="1">
    <location>
        <begin position="274"/>
        <end position="295"/>
    </location>
</feature>
<dbReference type="EMBL" id="DS178266">
    <property type="protein sequence ID" value="EFP76862.1"/>
    <property type="molecule type" value="Genomic_DNA"/>
</dbReference>
<evidence type="ECO:0000313" key="5">
    <source>
        <dbReference type="Proteomes" id="UP000008783"/>
    </source>
</evidence>
<dbReference type="VEuPathDB" id="FungiDB:PGTG_06798"/>
<dbReference type="GeneID" id="10527578"/>
<gene>
    <name evidence="2" type="ORF">PGTG_02323</name>
    <name evidence="3" type="ORF">PGTG_06798</name>
    <name evidence="4" type="ORF">PGTG_20324</name>
</gene>
<dbReference type="GeneID" id="10529047"/>
<evidence type="ECO:0000313" key="4">
    <source>
        <dbReference type="EMBL" id="EFP94368.1"/>
    </source>
</evidence>
<dbReference type="GeneID" id="10537211"/>
<organism evidence="2 5">
    <name type="scientific">Puccinia graminis f. sp. tritici (strain CRL 75-36-700-3 / race SCCL)</name>
    <name type="common">Black stem rust fungus</name>
    <dbReference type="NCBI Taxonomy" id="418459"/>
    <lineage>
        <taxon>Eukaryota</taxon>
        <taxon>Fungi</taxon>
        <taxon>Dikarya</taxon>
        <taxon>Basidiomycota</taxon>
        <taxon>Pucciniomycotina</taxon>
        <taxon>Pucciniomycetes</taxon>
        <taxon>Pucciniales</taxon>
        <taxon>Pucciniaceae</taxon>
        <taxon>Puccinia</taxon>
    </lineage>
</organism>
<accession>E3JXT7</accession>
<proteinExistence type="predicted"/>
<reference evidence="5" key="2">
    <citation type="journal article" date="2011" name="Proc. Natl. Acad. Sci. U.S.A.">
        <title>Obligate biotrophy features unraveled by the genomic analysis of rust fungi.</title>
        <authorList>
            <person name="Duplessis S."/>
            <person name="Cuomo C.A."/>
            <person name="Lin Y.-C."/>
            <person name="Aerts A."/>
            <person name="Tisserant E."/>
            <person name="Veneault-Fourrey C."/>
            <person name="Joly D.L."/>
            <person name="Hacquard S."/>
            <person name="Amselem J."/>
            <person name="Cantarel B.L."/>
            <person name="Chiu R."/>
            <person name="Coutinho P.M."/>
            <person name="Feau N."/>
            <person name="Field M."/>
            <person name="Frey P."/>
            <person name="Gelhaye E."/>
            <person name="Goldberg J."/>
            <person name="Grabherr M.G."/>
            <person name="Kodira C.D."/>
            <person name="Kohler A."/>
            <person name="Kuees U."/>
            <person name="Lindquist E.A."/>
            <person name="Lucas S.M."/>
            <person name="Mago R."/>
            <person name="Mauceli E."/>
            <person name="Morin E."/>
            <person name="Murat C."/>
            <person name="Pangilinan J.L."/>
            <person name="Park R."/>
            <person name="Pearson M."/>
            <person name="Quesneville H."/>
            <person name="Rouhier N."/>
            <person name="Sakthikumar S."/>
            <person name="Salamov A.A."/>
            <person name="Schmutz J."/>
            <person name="Selles B."/>
            <person name="Shapiro H."/>
            <person name="Tanguay P."/>
            <person name="Tuskan G.A."/>
            <person name="Henrissat B."/>
            <person name="Van de Peer Y."/>
            <person name="Rouze P."/>
            <person name="Ellis J.G."/>
            <person name="Dodds P.N."/>
            <person name="Schein J.E."/>
            <person name="Zhong S."/>
            <person name="Hamelin R.C."/>
            <person name="Grigoriev I.V."/>
            <person name="Szabo L.J."/>
            <person name="Martin F."/>
        </authorList>
    </citation>
    <scope>NUCLEOTIDE SEQUENCE [LARGE SCALE GENOMIC DNA]</scope>
    <source>
        <strain evidence="5">CRL 75-36-700-3 / race SCCL</strain>
    </source>
</reference>
<dbReference type="OrthoDB" id="2506484at2759"/>
<dbReference type="RefSeq" id="XP_003325596.1">
    <property type="nucleotide sequence ID" value="XM_003325548.1"/>
</dbReference>
<dbReference type="RefSeq" id="XP_003321281.1">
    <property type="nucleotide sequence ID" value="XM_003321233.1"/>
</dbReference>
<dbReference type="EMBL" id="DS178278">
    <property type="protein sequence ID" value="EFP81177.1"/>
    <property type="molecule type" value="Genomic_DNA"/>
</dbReference>
<dbReference type="RefSeq" id="XP_003338787.1">
    <property type="nucleotide sequence ID" value="XM_003338739.1"/>
</dbReference>
<reference key="1">
    <citation type="submission" date="2007-01" db="EMBL/GenBank/DDBJ databases">
        <title>The Genome Sequence of Puccinia graminis f. sp. tritici Strain CRL 75-36-700-3.</title>
        <authorList>
            <consortium name="The Broad Institute Genome Sequencing Platform"/>
            <person name="Birren B."/>
            <person name="Lander E."/>
            <person name="Galagan J."/>
            <person name="Nusbaum C."/>
            <person name="Devon K."/>
            <person name="Cuomo C."/>
            <person name="Jaffe D."/>
            <person name="Butler J."/>
            <person name="Alvarez P."/>
            <person name="Gnerre S."/>
            <person name="Grabherr M."/>
            <person name="Mauceli E."/>
            <person name="Brockman W."/>
            <person name="Young S."/>
            <person name="LaButti K."/>
            <person name="Sykes S."/>
            <person name="DeCaprio D."/>
            <person name="Crawford M."/>
            <person name="Koehrsen M."/>
            <person name="Engels R."/>
            <person name="Montgomery P."/>
            <person name="Pearson M."/>
            <person name="Howarth C."/>
            <person name="Larson L."/>
            <person name="White J."/>
            <person name="Zeng Q."/>
            <person name="Kodira C."/>
            <person name="Yandava C."/>
            <person name="Alvarado L."/>
            <person name="O'Leary S."/>
            <person name="Szabo L."/>
            <person name="Dean R."/>
            <person name="Schein J."/>
        </authorList>
    </citation>
    <scope>NUCLEOTIDE SEQUENCE</scope>
    <source>
        <strain>CRL 75-36-700-3</strain>
    </source>
</reference>
<dbReference type="EMBL" id="DS989968">
    <property type="protein sequence ID" value="EFP94368.1"/>
    <property type="molecule type" value="Genomic_DNA"/>
</dbReference>
<evidence type="ECO:0000313" key="3">
    <source>
        <dbReference type="EMBL" id="EFP81177.1"/>
    </source>
</evidence>
<evidence type="ECO:0000256" key="1">
    <source>
        <dbReference type="SAM" id="MobiDB-lite"/>
    </source>
</evidence>
<dbReference type="KEGG" id="pgr:PGTG_20324"/>
<dbReference type="KEGG" id="pgr:PGTG_02323"/>
<dbReference type="HOGENOM" id="CLU_047292_0_0_1"/>